<evidence type="ECO:0000313" key="3">
    <source>
        <dbReference type="Proteomes" id="UP000001593"/>
    </source>
</evidence>
<feature type="domain" description="PAS" evidence="1">
    <location>
        <begin position="179"/>
        <end position="245"/>
    </location>
</feature>
<feature type="domain" description="PAS" evidence="1">
    <location>
        <begin position="6"/>
        <end position="72"/>
    </location>
</feature>
<dbReference type="Gene3D" id="3.30.450.20">
    <property type="entry name" value="PAS domain"/>
    <property type="match status" value="2"/>
</dbReference>
<reference evidence="2 3" key="1">
    <citation type="journal article" date="2007" name="Science">
        <title>Sea anemone genome reveals ancestral eumetazoan gene repertoire and genomic organization.</title>
        <authorList>
            <person name="Putnam N.H."/>
            <person name="Srivastava M."/>
            <person name="Hellsten U."/>
            <person name="Dirks B."/>
            <person name="Chapman J."/>
            <person name="Salamov A."/>
            <person name="Terry A."/>
            <person name="Shapiro H."/>
            <person name="Lindquist E."/>
            <person name="Kapitonov V.V."/>
            <person name="Jurka J."/>
            <person name="Genikhovich G."/>
            <person name="Grigoriev I.V."/>
            <person name="Lucas S.M."/>
            <person name="Steele R.E."/>
            <person name="Finnerty J.R."/>
            <person name="Technau U."/>
            <person name="Martindale M.Q."/>
            <person name="Rokhsar D.S."/>
        </authorList>
    </citation>
    <scope>NUCLEOTIDE SEQUENCE [LARGE SCALE GENOMIC DNA]</scope>
    <source>
        <strain evidence="3">CH2 X CH6</strain>
    </source>
</reference>
<sequence>MSKTASILKSIKESTKGYTCKLDLSFKNMRLDNRGLRNLHLTEKDVNGLSAYFFFHPGDVEIMSLAHERIIAEGSSLSAFRAIDGKGHIVWVRGRASAVFGASGKLDGFLTENILLSEEEGRYYRKLYFRELKEWKNKSASCSECFKFFGRTKPLSDKKSGPESYALFAVCTPMSKTASILKSIKESTKGYTCKLDLSFKNMRLDNRGLRNLHLTEKDINGLSAYFFYHPGDVEIMSLAHERIIAEGSSLSAFRAIDGKGHIVWVRGRASAVFGASGKLDGFLTENILLSEEEGKYYRKLYFRELKEWKNKSASCLEVSSEGGLSPCLPPGELGCLQICANSDGNLTITPVKTCIAKVPHRNVTSPHSTSPDWTCKGIAKVPHRNAASCSVVFKAAEDTKPSHHLRHWPQQSSGETRIANAICPANPSIPTSSYNPVIKGVGQSEMCNGQSNDMLRSWRTRPNGIHGFAPSTCSTAELPCIGVNGNISYGHPPCNDGIREWNTVPTIEASDPVDAYLSNFENLEQMINGLRSLLPPRAYEDEFEDDIKGSSRDHGMGLTTIENPPRKSGMFANVSNQQFGAGTLAELESIRLEELKSLWNQGDSYKPEDNSGSVAFQTSPSPLPGQKDMFGPPWEDGPSFDPGLLNGGYTMREFSSQVRNLNNGFSGLSSPFDAVNRS</sequence>
<dbReference type="STRING" id="45351.A7RKQ2"/>
<evidence type="ECO:0000259" key="1">
    <source>
        <dbReference type="SMART" id="SM00091"/>
    </source>
</evidence>
<protein>
    <recommendedName>
        <fullName evidence="1">PAS domain-containing protein</fullName>
    </recommendedName>
</protein>
<accession>A7RKQ2</accession>
<dbReference type="PANTHER" id="PTHR23042">
    <property type="entry name" value="CIRCADIAN PROTEIN CLOCK/ARNT/BMAL/PAS"/>
    <property type="match status" value="1"/>
</dbReference>
<dbReference type="GO" id="GO:0006357">
    <property type="term" value="P:regulation of transcription by RNA polymerase II"/>
    <property type="evidence" value="ECO:0000318"/>
    <property type="project" value="GO_Central"/>
</dbReference>
<keyword evidence="3" id="KW-1185">Reference proteome</keyword>
<dbReference type="Proteomes" id="UP000001593">
    <property type="component" value="Unassembled WGS sequence"/>
</dbReference>
<proteinExistence type="predicted"/>
<evidence type="ECO:0000313" key="2">
    <source>
        <dbReference type="EMBL" id="EDO47947.1"/>
    </source>
</evidence>
<organism evidence="2 3">
    <name type="scientific">Nematostella vectensis</name>
    <name type="common">Starlet sea anemone</name>
    <dbReference type="NCBI Taxonomy" id="45351"/>
    <lineage>
        <taxon>Eukaryota</taxon>
        <taxon>Metazoa</taxon>
        <taxon>Cnidaria</taxon>
        <taxon>Anthozoa</taxon>
        <taxon>Hexacorallia</taxon>
        <taxon>Actiniaria</taxon>
        <taxon>Edwardsiidae</taxon>
        <taxon>Nematostella</taxon>
    </lineage>
</organism>
<dbReference type="GO" id="GO:0005634">
    <property type="term" value="C:nucleus"/>
    <property type="evidence" value="ECO:0000318"/>
    <property type="project" value="GO_Central"/>
</dbReference>
<dbReference type="GO" id="GO:0034751">
    <property type="term" value="C:aryl hydrocarbon receptor complex"/>
    <property type="evidence" value="ECO:0000318"/>
    <property type="project" value="GO_Central"/>
</dbReference>
<dbReference type="GO" id="GO:0000978">
    <property type="term" value="F:RNA polymerase II cis-regulatory region sequence-specific DNA binding"/>
    <property type="evidence" value="ECO:0000318"/>
    <property type="project" value="GO_Central"/>
</dbReference>
<name>A7RKQ2_NEMVE</name>
<dbReference type="SMART" id="SM00091">
    <property type="entry name" value="PAS"/>
    <property type="match status" value="2"/>
</dbReference>
<dbReference type="HOGENOM" id="CLU_405614_0_0_1"/>
<dbReference type="AlphaFoldDB" id="A7RKQ2"/>
<dbReference type="InterPro" id="IPR000014">
    <property type="entry name" value="PAS"/>
</dbReference>
<dbReference type="GO" id="GO:0000981">
    <property type="term" value="F:DNA-binding transcription factor activity, RNA polymerase II-specific"/>
    <property type="evidence" value="ECO:0000318"/>
    <property type="project" value="GO_Central"/>
</dbReference>
<dbReference type="InterPro" id="IPR050933">
    <property type="entry name" value="Circadian_TF"/>
</dbReference>
<dbReference type="InParanoid" id="A7RKQ2"/>
<dbReference type="SUPFAM" id="SSF55785">
    <property type="entry name" value="PYP-like sensor domain (PAS domain)"/>
    <property type="match status" value="2"/>
</dbReference>
<dbReference type="EMBL" id="DS469516">
    <property type="protein sequence ID" value="EDO47947.1"/>
    <property type="molecule type" value="Genomic_DNA"/>
</dbReference>
<dbReference type="InterPro" id="IPR035965">
    <property type="entry name" value="PAS-like_dom_sf"/>
</dbReference>
<gene>
    <name evidence="2" type="ORF">NEMVEDRAFT_v1g238968</name>
</gene>
<dbReference type="CDD" id="cd00130">
    <property type="entry name" value="PAS"/>
    <property type="match status" value="2"/>
</dbReference>